<reference evidence="1 2" key="1">
    <citation type="submission" date="2019-05" db="EMBL/GenBank/DDBJ databases">
        <title>Another draft genome of Portunus trituberculatus and its Hox gene families provides insights of decapod evolution.</title>
        <authorList>
            <person name="Jeong J.-H."/>
            <person name="Song I."/>
            <person name="Kim S."/>
            <person name="Choi T."/>
            <person name="Kim D."/>
            <person name="Ryu S."/>
            <person name="Kim W."/>
        </authorList>
    </citation>
    <scope>NUCLEOTIDE SEQUENCE [LARGE SCALE GENOMIC DNA]</scope>
    <source>
        <tissue evidence="1">Muscle</tissue>
    </source>
</reference>
<comment type="caution">
    <text evidence="1">The sequence shown here is derived from an EMBL/GenBank/DDBJ whole genome shotgun (WGS) entry which is preliminary data.</text>
</comment>
<evidence type="ECO:0000313" key="2">
    <source>
        <dbReference type="Proteomes" id="UP000324222"/>
    </source>
</evidence>
<proteinExistence type="predicted"/>
<dbReference type="EMBL" id="VSRR010003821">
    <property type="protein sequence ID" value="MPC37570.1"/>
    <property type="molecule type" value="Genomic_DNA"/>
</dbReference>
<protein>
    <submittedName>
        <fullName evidence="1">Uncharacterized protein</fullName>
    </submittedName>
</protein>
<name>A0A5B7ES24_PORTR</name>
<accession>A0A5B7ES24</accession>
<gene>
    <name evidence="1" type="ORF">E2C01_031056</name>
</gene>
<dbReference type="Proteomes" id="UP000324222">
    <property type="component" value="Unassembled WGS sequence"/>
</dbReference>
<organism evidence="1 2">
    <name type="scientific">Portunus trituberculatus</name>
    <name type="common">Swimming crab</name>
    <name type="synonym">Neptunus trituberculatus</name>
    <dbReference type="NCBI Taxonomy" id="210409"/>
    <lineage>
        <taxon>Eukaryota</taxon>
        <taxon>Metazoa</taxon>
        <taxon>Ecdysozoa</taxon>
        <taxon>Arthropoda</taxon>
        <taxon>Crustacea</taxon>
        <taxon>Multicrustacea</taxon>
        <taxon>Malacostraca</taxon>
        <taxon>Eumalacostraca</taxon>
        <taxon>Eucarida</taxon>
        <taxon>Decapoda</taxon>
        <taxon>Pleocyemata</taxon>
        <taxon>Brachyura</taxon>
        <taxon>Eubrachyura</taxon>
        <taxon>Portunoidea</taxon>
        <taxon>Portunidae</taxon>
        <taxon>Portuninae</taxon>
        <taxon>Portunus</taxon>
    </lineage>
</organism>
<sequence length="86" mass="10279">MKHTNWLWGKADWAGFREALRTTPWHTILVGDVDNQVNSFTNIILTLQELYVPNHTFMVKPFDQEWFGYECRTAADEKSKAWKRYK</sequence>
<evidence type="ECO:0000313" key="1">
    <source>
        <dbReference type="EMBL" id="MPC37570.1"/>
    </source>
</evidence>
<dbReference type="OrthoDB" id="10065625at2759"/>
<dbReference type="AlphaFoldDB" id="A0A5B7ES24"/>
<keyword evidence="2" id="KW-1185">Reference proteome</keyword>